<dbReference type="AlphaFoldDB" id="A0A840UQ87"/>
<evidence type="ECO:0000259" key="6">
    <source>
        <dbReference type="Pfam" id="PF08543"/>
    </source>
</evidence>
<sequence length="283" mass="31320">MQQKRIALINDITGFGRCSIAVELPLISALKVQACPFPTAILSAHTGFSEYFFDDYTKSMHSYMANWQKLHLQFDGILTGFLGSEQQIDIVVDFIKKFKLAVPGKQPLLIVDPVMGDNGRLYASYTPKLCQEMKKLLTHADVLTPNLTEACNLIDIKYPAGGLISNDALYSICQNLAARRKDYDGQNMKIIITGISRGQNIGNYIYENDLGKMIESARTGSEHSGTGDAFVAIVAASLVKNESIIAAVSKAAEFIRKSLLYTESLNIPWNEGLCFEEYLTTLK</sequence>
<feature type="domain" description="Pyridoxamine kinase/Phosphomethylpyrimidine kinase" evidence="6">
    <location>
        <begin position="70"/>
        <end position="261"/>
    </location>
</feature>
<keyword evidence="4 7" id="KW-0418">Kinase</keyword>
<dbReference type="NCBIfam" id="NF005491">
    <property type="entry name" value="PRK07105.1"/>
    <property type="match status" value="1"/>
</dbReference>
<evidence type="ECO:0000313" key="8">
    <source>
        <dbReference type="Proteomes" id="UP000559117"/>
    </source>
</evidence>
<keyword evidence="5" id="KW-0067">ATP-binding</keyword>
<dbReference type="GO" id="GO:0005829">
    <property type="term" value="C:cytosol"/>
    <property type="evidence" value="ECO:0007669"/>
    <property type="project" value="TreeGrafter"/>
</dbReference>
<keyword evidence="3" id="KW-0547">Nucleotide-binding</keyword>
<protein>
    <recommendedName>
        <fullName evidence="1">pyridoxal kinase</fullName>
        <ecNumber evidence="1">2.7.1.35</ecNumber>
    </recommendedName>
</protein>
<dbReference type="PANTHER" id="PTHR10534:SF2">
    <property type="entry name" value="PYRIDOXAL KINASE"/>
    <property type="match status" value="1"/>
</dbReference>
<dbReference type="InterPro" id="IPR004625">
    <property type="entry name" value="PyrdxlKinase"/>
</dbReference>
<keyword evidence="2 7" id="KW-0808">Transferase</keyword>
<accession>A0A840UQ87</accession>
<dbReference type="EC" id="2.7.1.35" evidence="1"/>
<dbReference type="Pfam" id="PF08543">
    <property type="entry name" value="Phos_pyr_kin"/>
    <property type="match status" value="1"/>
</dbReference>
<evidence type="ECO:0000313" key="7">
    <source>
        <dbReference type="EMBL" id="MBB5334994.1"/>
    </source>
</evidence>
<name>A0A840UQ87_9FIRM</name>
<dbReference type="GO" id="GO:0005524">
    <property type="term" value="F:ATP binding"/>
    <property type="evidence" value="ECO:0007669"/>
    <property type="project" value="UniProtKB-KW"/>
</dbReference>
<dbReference type="GO" id="GO:0009443">
    <property type="term" value="P:pyridoxal 5'-phosphate salvage"/>
    <property type="evidence" value="ECO:0007669"/>
    <property type="project" value="InterPro"/>
</dbReference>
<reference evidence="7 8" key="1">
    <citation type="submission" date="2020-08" db="EMBL/GenBank/DDBJ databases">
        <title>Genomic Encyclopedia of Type Strains, Phase IV (KMG-IV): sequencing the most valuable type-strain genomes for metagenomic binning, comparative biology and taxonomic classification.</title>
        <authorList>
            <person name="Goeker M."/>
        </authorList>
    </citation>
    <scope>NUCLEOTIDE SEQUENCE [LARGE SCALE GENOMIC DNA]</scope>
    <source>
        <strain evidence="7 8">DSM 24661</strain>
    </source>
</reference>
<dbReference type="InterPro" id="IPR029056">
    <property type="entry name" value="Ribokinase-like"/>
</dbReference>
<comment type="caution">
    <text evidence="7">The sequence shown here is derived from an EMBL/GenBank/DDBJ whole genome shotgun (WGS) entry which is preliminary data.</text>
</comment>
<evidence type="ECO:0000256" key="5">
    <source>
        <dbReference type="ARBA" id="ARBA00022840"/>
    </source>
</evidence>
<dbReference type="InterPro" id="IPR013749">
    <property type="entry name" value="PM/HMP-P_kinase-1"/>
</dbReference>
<dbReference type="SUPFAM" id="SSF53613">
    <property type="entry name" value="Ribokinase-like"/>
    <property type="match status" value="1"/>
</dbReference>
<organism evidence="7 8">
    <name type="scientific">Pectinatus brassicae</name>
    <dbReference type="NCBI Taxonomy" id="862415"/>
    <lineage>
        <taxon>Bacteria</taxon>
        <taxon>Bacillati</taxon>
        <taxon>Bacillota</taxon>
        <taxon>Negativicutes</taxon>
        <taxon>Selenomonadales</taxon>
        <taxon>Selenomonadaceae</taxon>
        <taxon>Pectinatus</taxon>
    </lineage>
</organism>
<keyword evidence="8" id="KW-1185">Reference proteome</keyword>
<evidence type="ECO:0000256" key="3">
    <source>
        <dbReference type="ARBA" id="ARBA00022741"/>
    </source>
</evidence>
<evidence type="ECO:0000256" key="1">
    <source>
        <dbReference type="ARBA" id="ARBA00012104"/>
    </source>
</evidence>
<gene>
    <name evidence="7" type="ORF">HNR32_000094</name>
</gene>
<evidence type="ECO:0000256" key="4">
    <source>
        <dbReference type="ARBA" id="ARBA00022777"/>
    </source>
</evidence>
<dbReference type="Proteomes" id="UP000559117">
    <property type="component" value="Unassembled WGS sequence"/>
</dbReference>
<evidence type="ECO:0000256" key="2">
    <source>
        <dbReference type="ARBA" id="ARBA00022679"/>
    </source>
</evidence>
<dbReference type="EMBL" id="JACHFH010000001">
    <property type="protein sequence ID" value="MBB5334994.1"/>
    <property type="molecule type" value="Genomic_DNA"/>
</dbReference>
<dbReference type="Gene3D" id="3.40.1190.20">
    <property type="match status" value="1"/>
</dbReference>
<proteinExistence type="predicted"/>
<dbReference type="PANTHER" id="PTHR10534">
    <property type="entry name" value="PYRIDOXAL KINASE"/>
    <property type="match status" value="1"/>
</dbReference>
<dbReference type="GO" id="GO:0008478">
    <property type="term" value="F:pyridoxal kinase activity"/>
    <property type="evidence" value="ECO:0007669"/>
    <property type="project" value="UniProtKB-EC"/>
</dbReference>